<evidence type="ECO:0000313" key="4">
    <source>
        <dbReference type="EMBL" id="KAL3318299.1"/>
    </source>
</evidence>
<keyword evidence="1" id="KW-0268">Exocytosis</keyword>
<reference evidence="4 5" key="1">
    <citation type="submission" date="2024-11" db="EMBL/GenBank/DDBJ databases">
        <title>Adaptive evolution of stress response genes in parasites aligns with host niche diversity.</title>
        <authorList>
            <person name="Hahn C."/>
            <person name="Resl P."/>
        </authorList>
    </citation>
    <scope>NUCLEOTIDE SEQUENCE [LARGE SCALE GENOMIC DNA]</scope>
    <source>
        <strain evidence="4">EGGRZ-B1_66</strain>
        <tissue evidence="4">Body</tissue>
    </source>
</reference>
<dbReference type="PANTHER" id="PTHR45999">
    <property type="entry name" value="UNC-13-4A, ISOFORM B"/>
    <property type="match status" value="1"/>
</dbReference>
<gene>
    <name evidence="4" type="primary">BAIAP3</name>
    <name evidence="4" type="ORF">Ciccas_003043</name>
</gene>
<comment type="caution">
    <text evidence="4">The sequence shown here is derived from an EMBL/GenBank/DDBJ whole genome shotgun (WGS) entry which is preliminary data.</text>
</comment>
<dbReference type="PANTHER" id="PTHR45999:SF4">
    <property type="entry name" value="UNC-13-4A, ISOFORM B"/>
    <property type="match status" value="1"/>
</dbReference>
<dbReference type="AlphaFoldDB" id="A0ABD2QFI5"/>
<evidence type="ECO:0000256" key="1">
    <source>
        <dbReference type="ARBA" id="ARBA00022483"/>
    </source>
</evidence>
<proteinExistence type="predicted"/>
<organism evidence="4 5">
    <name type="scientific">Cichlidogyrus casuarinus</name>
    <dbReference type="NCBI Taxonomy" id="1844966"/>
    <lineage>
        <taxon>Eukaryota</taxon>
        <taxon>Metazoa</taxon>
        <taxon>Spiralia</taxon>
        <taxon>Lophotrochozoa</taxon>
        <taxon>Platyhelminthes</taxon>
        <taxon>Monogenea</taxon>
        <taxon>Monopisthocotylea</taxon>
        <taxon>Dactylogyridea</taxon>
        <taxon>Ancyrocephalidae</taxon>
        <taxon>Cichlidogyrus</taxon>
    </lineage>
</organism>
<keyword evidence="5" id="KW-1185">Reference proteome</keyword>
<dbReference type="Gene3D" id="1.10.357.50">
    <property type="match status" value="1"/>
</dbReference>
<feature type="domain" description="MHD2" evidence="3">
    <location>
        <begin position="303"/>
        <end position="441"/>
    </location>
</feature>
<evidence type="ECO:0000256" key="2">
    <source>
        <dbReference type="SAM" id="MobiDB-lite"/>
    </source>
</evidence>
<evidence type="ECO:0000313" key="5">
    <source>
        <dbReference type="Proteomes" id="UP001626550"/>
    </source>
</evidence>
<sequence>MFKSDFFEEIVSHLSSHSDPASPVKAGNFRTPSLNTETQFELVNNSVSSRGKTQQMVISTLDTNSEYLQRIFELFEFFVHLQETMTSCLESRSEHLVKGEESVSGDVFVPAPNSTNRAEYSFNPVPGCSWSVVKVVHNIQWVIDAWIRLNWPERKTLLLFTSRVSNMLAETGMFYVESLQEKLRLSGYCDEQGQFDIARELCIALNNVDLIVSRLTSIPQAMRWSRLDSLVNFEKQQKKSPDMQQTKERISPGKMPFSFGPAQGSPKQSAAERSPLEQSLQSLYRLHAEQTTTIGNKITHIMQRALNDLFYYLENNLSTLRSELFQSNRKTFMRVVWNECMDEFRDQVYKELDESFRGGPGQLIPCNFFYQHPINEACLNETQHPGPLIEAATKAKTVLLRMHQAIHQVLQFFVKASSNELSKKELENHALFTVRHRFDVL</sequence>
<feature type="region of interest" description="Disordered" evidence="2">
    <location>
        <begin position="235"/>
        <end position="274"/>
    </location>
</feature>
<dbReference type="EMBL" id="JBJKFK010000261">
    <property type="protein sequence ID" value="KAL3318299.1"/>
    <property type="molecule type" value="Genomic_DNA"/>
</dbReference>
<dbReference type="Proteomes" id="UP001626550">
    <property type="component" value="Unassembled WGS sequence"/>
</dbReference>
<protein>
    <submittedName>
        <fullName evidence="4">BAI1-associated protein 3</fullName>
    </submittedName>
</protein>
<accession>A0ABD2QFI5</accession>
<feature type="compositionally biased region" description="Basic and acidic residues" evidence="2">
    <location>
        <begin position="235"/>
        <end position="251"/>
    </location>
</feature>
<dbReference type="InterPro" id="IPR014772">
    <property type="entry name" value="Munc13_dom-2"/>
</dbReference>
<dbReference type="GO" id="GO:0006887">
    <property type="term" value="P:exocytosis"/>
    <property type="evidence" value="ECO:0007669"/>
    <property type="project" value="UniProtKB-KW"/>
</dbReference>
<dbReference type="InterPro" id="IPR052095">
    <property type="entry name" value="UNC-13_domain"/>
</dbReference>
<name>A0ABD2QFI5_9PLAT</name>
<evidence type="ECO:0000259" key="3">
    <source>
        <dbReference type="PROSITE" id="PS51259"/>
    </source>
</evidence>
<dbReference type="PROSITE" id="PS51259">
    <property type="entry name" value="MHD2"/>
    <property type="match status" value="1"/>
</dbReference>